<dbReference type="Proteomes" id="UP000272117">
    <property type="component" value="Unassembled WGS sequence"/>
</dbReference>
<accession>A0A3M9MUI1</accession>
<keyword evidence="1" id="KW-0560">Oxidoreductase</keyword>
<feature type="domain" description="GFO/IDH/MocA-like oxidoreductase" evidence="3">
    <location>
        <begin position="192"/>
        <end position="300"/>
    </location>
</feature>
<dbReference type="GO" id="GO:0016491">
    <property type="term" value="F:oxidoreductase activity"/>
    <property type="evidence" value="ECO:0007669"/>
    <property type="project" value="UniProtKB-KW"/>
</dbReference>
<sequence>MKPNGMNSENSRRTFLKGLTFTIGSSVIGIPLFSFCSGESSGSQPEEKQTGSAASQNKKLGIALVGLGGYSTHQLAPALQETKNCYLAGIVTGTPSKAETWKAKYNIPDKNIYNYQNFDQIAENKDIDIVYVVLPNAMHAEYTIRAAKAGKHVICEKPMATSVEDAQRMLEACRQNKVQLAIGYRLHYDPFHQRVMELGQKQVFGKVKSIRAHNGFTMGGPGSWRLDRERSGGGPLMDMGIYCVQGACYTLGKAPVAVTAKFGEVTRPELFSEVEQSISWRMEFEDGVIAECNSSYAEREDFLEGKAEKGWWRLGPSFGYEGKQGETSQGRMNYPNIFEQAWQMDGQAESFRNNNSSIVPGEMGLRDVRILMAIYESARSGGKRVPISYK</sequence>
<dbReference type="PANTHER" id="PTHR43818:SF11">
    <property type="entry name" value="BCDNA.GH03377"/>
    <property type="match status" value="1"/>
</dbReference>
<dbReference type="GO" id="GO:0000166">
    <property type="term" value="F:nucleotide binding"/>
    <property type="evidence" value="ECO:0007669"/>
    <property type="project" value="InterPro"/>
</dbReference>
<evidence type="ECO:0000313" key="4">
    <source>
        <dbReference type="EMBL" id="RNI29170.1"/>
    </source>
</evidence>
<reference evidence="4 5" key="1">
    <citation type="submission" date="2018-11" db="EMBL/GenBank/DDBJ databases">
        <title>Rufibacter latericius sp. nov., isolated from water in Baiyang Lake.</title>
        <authorList>
            <person name="Yang Y."/>
        </authorList>
    </citation>
    <scope>NUCLEOTIDE SEQUENCE [LARGE SCALE GENOMIC DNA]</scope>
    <source>
        <strain evidence="4 5">R-22-1c-1</strain>
    </source>
</reference>
<dbReference type="InterPro" id="IPR008354">
    <property type="entry name" value="Glc-Fru_OxRdtase_bac"/>
</dbReference>
<comment type="caution">
    <text evidence="4">The sequence shown here is derived from an EMBL/GenBank/DDBJ whole genome shotgun (WGS) entry which is preliminary data.</text>
</comment>
<evidence type="ECO:0000313" key="5">
    <source>
        <dbReference type="Proteomes" id="UP000272117"/>
    </source>
</evidence>
<feature type="domain" description="Gfo/Idh/MocA-like oxidoreductase N-terminal" evidence="2">
    <location>
        <begin position="61"/>
        <end position="184"/>
    </location>
</feature>
<dbReference type="Pfam" id="PF22725">
    <property type="entry name" value="GFO_IDH_MocA_C3"/>
    <property type="match status" value="1"/>
</dbReference>
<dbReference type="EMBL" id="RJJD01000003">
    <property type="protein sequence ID" value="RNI29170.1"/>
    <property type="molecule type" value="Genomic_DNA"/>
</dbReference>
<evidence type="ECO:0000259" key="2">
    <source>
        <dbReference type="Pfam" id="PF01408"/>
    </source>
</evidence>
<dbReference type="InterPro" id="IPR055170">
    <property type="entry name" value="GFO_IDH_MocA-like_dom"/>
</dbReference>
<dbReference type="InterPro" id="IPR036291">
    <property type="entry name" value="NAD(P)-bd_dom_sf"/>
</dbReference>
<organism evidence="4 5">
    <name type="scientific">Rufibacter latericius</name>
    <dbReference type="NCBI Taxonomy" id="2487040"/>
    <lineage>
        <taxon>Bacteria</taxon>
        <taxon>Pseudomonadati</taxon>
        <taxon>Bacteroidota</taxon>
        <taxon>Cytophagia</taxon>
        <taxon>Cytophagales</taxon>
        <taxon>Hymenobacteraceae</taxon>
        <taxon>Rufibacter</taxon>
    </lineage>
</organism>
<dbReference type="Pfam" id="PF01408">
    <property type="entry name" value="GFO_IDH_MocA"/>
    <property type="match status" value="1"/>
</dbReference>
<keyword evidence="5" id="KW-1185">Reference proteome</keyword>
<dbReference type="SUPFAM" id="SSF55347">
    <property type="entry name" value="Glyceraldehyde-3-phosphate dehydrogenase-like, C-terminal domain"/>
    <property type="match status" value="1"/>
</dbReference>
<dbReference type="InterPro" id="IPR050463">
    <property type="entry name" value="Gfo/Idh/MocA_oxidrdct_glycsds"/>
</dbReference>
<name>A0A3M9MUI1_9BACT</name>
<evidence type="ECO:0000256" key="1">
    <source>
        <dbReference type="ARBA" id="ARBA00023002"/>
    </source>
</evidence>
<dbReference type="PRINTS" id="PR01775">
    <property type="entry name" value="GLFROXRDTASE"/>
</dbReference>
<dbReference type="Gene3D" id="3.30.360.10">
    <property type="entry name" value="Dihydrodipicolinate Reductase, domain 2"/>
    <property type="match status" value="1"/>
</dbReference>
<proteinExistence type="predicted"/>
<dbReference type="SUPFAM" id="SSF51735">
    <property type="entry name" value="NAD(P)-binding Rossmann-fold domains"/>
    <property type="match status" value="1"/>
</dbReference>
<dbReference type="Gene3D" id="3.40.50.720">
    <property type="entry name" value="NAD(P)-binding Rossmann-like Domain"/>
    <property type="match status" value="1"/>
</dbReference>
<gene>
    <name evidence="4" type="ORF">EFB08_07025</name>
</gene>
<dbReference type="PANTHER" id="PTHR43818">
    <property type="entry name" value="BCDNA.GH03377"/>
    <property type="match status" value="1"/>
</dbReference>
<protein>
    <submittedName>
        <fullName evidence="4">Gfo/Idh/MocA family oxidoreductase</fullName>
    </submittedName>
</protein>
<evidence type="ECO:0000259" key="3">
    <source>
        <dbReference type="Pfam" id="PF22725"/>
    </source>
</evidence>
<dbReference type="OrthoDB" id="9795543at2"/>
<dbReference type="AlphaFoldDB" id="A0A3M9MUI1"/>
<dbReference type="InterPro" id="IPR000683">
    <property type="entry name" value="Gfo/Idh/MocA-like_OxRdtase_N"/>
</dbReference>